<keyword evidence="1" id="KW-1133">Transmembrane helix</keyword>
<sequence>MVPADEAAGRSGRRRRTGPGRTILGFLVFYAVAFSALALAGYDDSLPALRLVAGALTGYVLGYLASRAPGRPGESVATYLFYGALGAMTIAAVFVVTSGTAEASDPWLLASLGFVSGILAAAYVRLKSERRPRHPIG</sequence>
<feature type="transmembrane region" description="Helical" evidence="1">
    <location>
        <begin position="107"/>
        <end position="126"/>
    </location>
</feature>
<name>A0A6G8PZN7_9ACTN</name>
<gene>
    <name evidence="2" type="ORF">GBA65_15225</name>
</gene>
<dbReference type="AlphaFoldDB" id="A0A6G8PZN7"/>
<keyword evidence="1" id="KW-0472">Membrane</keyword>
<organism evidence="2 3">
    <name type="scientific">Rubrobacter marinus</name>
    <dbReference type="NCBI Taxonomy" id="2653852"/>
    <lineage>
        <taxon>Bacteria</taxon>
        <taxon>Bacillati</taxon>
        <taxon>Actinomycetota</taxon>
        <taxon>Rubrobacteria</taxon>
        <taxon>Rubrobacterales</taxon>
        <taxon>Rubrobacteraceae</taxon>
        <taxon>Rubrobacter</taxon>
    </lineage>
</organism>
<protein>
    <submittedName>
        <fullName evidence="2">Uncharacterized protein</fullName>
    </submittedName>
</protein>
<evidence type="ECO:0000256" key="1">
    <source>
        <dbReference type="SAM" id="Phobius"/>
    </source>
</evidence>
<dbReference type="KEGG" id="rmar:GBA65_15225"/>
<dbReference type="Proteomes" id="UP000502706">
    <property type="component" value="Chromosome"/>
</dbReference>
<keyword evidence="1" id="KW-0812">Transmembrane</keyword>
<reference evidence="2 3" key="1">
    <citation type="submission" date="2019-10" db="EMBL/GenBank/DDBJ databases">
        <title>Rubrobacter sp nov SCSIO 52915 isolated from a deep-sea sediment in the South China Sea.</title>
        <authorList>
            <person name="Chen R.W."/>
        </authorList>
    </citation>
    <scope>NUCLEOTIDE SEQUENCE [LARGE SCALE GENOMIC DNA]</scope>
    <source>
        <strain evidence="2 3">SCSIO 52915</strain>
    </source>
</reference>
<proteinExistence type="predicted"/>
<keyword evidence="3" id="KW-1185">Reference proteome</keyword>
<dbReference type="RefSeq" id="WP_166397329.1">
    <property type="nucleotide sequence ID" value="NZ_CP045121.1"/>
</dbReference>
<dbReference type="SUPFAM" id="SSF103473">
    <property type="entry name" value="MFS general substrate transporter"/>
    <property type="match status" value="1"/>
</dbReference>
<feature type="transmembrane region" description="Helical" evidence="1">
    <location>
        <begin position="23"/>
        <end position="42"/>
    </location>
</feature>
<accession>A0A6G8PZN7</accession>
<evidence type="ECO:0000313" key="3">
    <source>
        <dbReference type="Proteomes" id="UP000502706"/>
    </source>
</evidence>
<dbReference type="InterPro" id="IPR036259">
    <property type="entry name" value="MFS_trans_sf"/>
</dbReference>
<feature type="transmembrane region" description="Helical" evidence="1">
    <location>
        <begin position="48"/>
        <end position="65"/>
    </location>
</feature>
<feature type="transmembrane region" description="Helical" evidence="1">
    <location>
        <begin position="77"/>
        <end position="101"/>
    </location>
</feature>
<dbReference type="EMBL" id="CP045121">
    <property type="protein sequence ID" value="QIN79655.1"/>
    <property type="molecule type" value="Genomic_DNA"/>
</dbReference>
<evidence type="ECO:0000313" key="2">
    <source>
        <dbReference type="EMBL" id="QIN79655.1"/>
    </source>
</evidence>